<dbReference type="AlphaFoldDB" id="A0A8I2B3F2"/>
<comment type="subcellular location">
    <subcellularLocation>
        <location evidence="1">Cell outer membrane</location>
    </subcellularLocation>
</comment>
<keyword evidence="8" id="KW-0998">Cell outer membrane</keyword>
<dbReference type="PANTHER" id="PTHR34597">
    <property type="entry name" value="SLR1661 PROTEIN"/>
    <property type="match status" value="1"/>
</dbReference>
<dbReference type="PROSITE" id="PS51779">
    <property type="entry name" value="POTRA"/>
    <property type="match status" value="1"/>
</dbReference>
<evidence type="ECO:0000256" key="2">
    <source>
        <dbReference type="ARBA" id="ARBA00009055"/>
    </source>
</evidence>
<dbReference type="Gene3D" id="2.40.160.50">
    <property type="entry name" value="membrane protein fhac: a member of the omp85/tpsb transporter family"/>
    <property type="match status" value="1"/>
</dbReference>
<proteinExistence type="inferred from homology"/>
<comment type="similarity">
    <text evidence="2">Belongs to the TPS (TC 1.B.20) family.</text>
</comment>
<dbReference type="RefSeq" id="WP_207541478.1">
    <property type="nucleotide sequence ID" value="NZ_JAFNAA010000001.1"/>
</dbReference>
<keyword evidence="4" id="KW-1134">Transmembrane beta strand</keyword>
<keyword evidence="3" id="KW-0813">Transport</keyword>
<evidence type="ECO:0000256" key="3">
    <source>
        <dbReference type="ARBA" id="ARBA00022448"/>
    </source>
</evidence>
<evidence type="ECO:0000313" key="12">
    <source>
        <dbReference type="Proteomes" id="UP000664658"/>
    </source>
</evidence>
<dbReference type="GO" id="GO:0098046">
    <property type="term" value="C:type V protein secretion system complex"/>
    <property type="evidence" value="ECO:0007669"/>
    <property type="project" value="TreeGrafter"/>
</dbReference>
<keyword evidence="5" id="KW-0812">Transmembrane</keyword>
<dbReference type="GO" id="GO:0008320">
    <property type="term" value="F:protein transmembrane transporter activity"/>
    <property type="evidence" value="ECO:0007669"/>
    <property type="project" value="TreeGrafter"/>
</dbReference>
<feature type="domain" description="POTRA" evidence="10">
    <location>
        <begin position="79"/>
        <end position="152"/>
    </location>
</feature>
<evidence type="ECO:0000256" key="7">
    <source>
        <dbReference type="ARBA" id="ARBA00023136"/>
    </source>
</evidence>
<evidence type="ECO:0000256" key="1">
    <source>
        <dbReference type="ARBA" id="ARBA00004442"/>
    </source>
</evidence>
<gene>
    <name evidence="11" type="ORF">J2R62_01310</name>
</gene>
<evidence type="ECO:0000256" key="8">
    <source>
        <dbReference type="ARBA" id="ARBA00023237"/>
    </source>
</evidence>
<dbReference type="InterPro" id="IPR034746">
    <property type="entry name" value="POTRA"/>
</dbReference>
<evidence type="ECO:0000256" key="5">
    <source>
        <dbReference type="ARBA" id="ARBA00022692"/>
    </source>
</evidence>
<name>A0A8I2B3F2_PLESH</name>
<feature type="chain" id="PRO_5033987583" evidence="9">
    <location>
        <begin position="26"/>
        <end position="560"/>
    </location>
</feature>
<feature type="signal peptide" evidence="9">
    <location>
        <begin position="1"/>
        <end position="25"/>
    </location>
</feature>
<dbReference type="InterPro" id="IPR005565">
    <property type="entry name" value="Hemolysn_activator_HlyB_C"/>
</dbReference>
<evidence type="ECO:0000256" key="6">
    <source>
        <dbReference type="ARBA" id="ARBA00022927"/>
    </source>
</evidence>
<dbReference type="InterPro" id="IPR051544">
    <property type="entry name" value="TPS_OM_transporter"/>
</dbReference>
<dbReference type="InterPro" id="IPR013686">
    <property type="entry name" value="Polypept-transport_assoc_ShlB"/>
</dbReference>
<keyword evidence="6" id="KW-0653">Protein transport</keyword>
<reference evidence="11" key="1">
    <citation type="submission" date="2021-03" db="EMBL/GenBank/DDBJ databases">
        <title>Plesiomonas shigelloides zfcc0051, isolated from zebrafish feces.</title>
        <authorList>
            <person name="Vanderhoek Z."/>
            <person name="Gaulke C."/>
        </authorList>
    </citation>
    <scope>NUCLEOTIDE SEQUENCE</scope>
    <source>
        <strain evidence="11">Zfcc0051</strain>
    </source>
</reference>
<keyword evidence="7" id="KW-0472">Membrane</keyword>
<dbReference type="InterPro" id="IPR027282">
    <property type="entry name" value="TPS"/>
</dbReference>
<evidence type="ECO:0000313" key="11">
    <source>
        <dbReference type="EMBL" id="MBO1106870.1"/>
    </source>
</evidence>
<organism evidence="11 12">
    <name type="scientific">Plesiomonas shigelloides</name>
    <name type="common">Aeromonas shigelloides</name>
    <dbReference type="NCBI Taxonomy" id="703"/>
    <lineage>
        <taxon>Bacteria</taxon>
        <taxon>Pseudomonadati</taxon>
        <taxon>Pseudomonadota</taxon>
        <taxon>Gammaproteobacteria</taxon>
        <taxon>Enterobacterales</taxon>
        <taxon>Enterobacteriaceae</taxon>
        <taxon>Plesiomonas</taxon>
    </lineage>
</organism>
<comment type="caution">
    <text evidence="11">The sequence shown here is derived from an EMBL/GenBank/DDBJ whole genome shotgun (WGS) entry which is preliminary data.</text>
</comment>
<dbReference type="PANTHER" id="PTHR34597:SF3">
    <property type="entry name" value="OUTER MEMBRANE TRANSPORTER CDIB"/>
    <property type="match status" value="1"/>
</dbReference>
<dbReference type="Pfam" id="PF03865">
    <property type="entry name" value="ShlB"/>
    <property type="match status" value="1"/>
</dbReference>
<sequence length="560" mass="60903">MTACRYFVAATLLISSGLFCQGLHAQGLPGADVPRQAIQNSSRQLNRWLEEQRYRQLEQGSSVPLSAPAAVLPESEQCLPLSAVYLRGVTLLDKQSLRALPQVSPQCITTAALNALIRQLTEAYLQRGYIAARVIFLPVDAEGALTLQVIEGHLEAIEGDSTLVNSATLLPGKTGQPLNIHDLDQALDQANRLAANHVQADILPGRTPGGSVIRLLNTPDKRWHLTASTDNEGQKSTGRWQTRLSAALDSPLGLSDSLNMSAATTLTDDTERYNRSYTLLYSVPYGYATFSAFASHSDYLNTQPLQIYSVQLSGHTDQAGLRADYVVARDQRSINTLSVQLTRKQSRNYFADALLGISSPTLSVLSLSAARMQILDRGLVSLSASVDQGTPWLGADAPPPSGLSGLPDSHFTKFTVNTDLYRYFQPAGLNLQWHSQLAAQYSADPLPGIEWFTVSDTYAVRGFSSSNVAADSGAFWRNDLTYRRPLLGGELRLLTGADIGQTLRGATHNPTFYAGGLTVGSDYQYQAVQAGIRVSRGRMWSAGRHTTEPLRVLARFSVSF</sequence>
<evidence type="ECO:0000256" key="4">
    <source>
        <dbReference type="ARBA" id="ARBA00022452"/>
    </source>
</evidence>
<keyword evidence="9" id="KW-0732">Signal</keyword>
<evidence type="ECO:0000256" key="9">
    <source>
        <dbReference type="SAM" id="SignalP"/>
    </source>
</evidence>
<dbReference type="Proteomes" id="UP000664658">
    <property type="component" value="Unassembled WGS sequence"/>
</dbReference>
<dbReference type="PIRSF" id="PIRSF029745">
    <property type="entry name" value="FhaC"/>
    <property type="match status" value="1"/>
</dbReference>
<dbReference type="InterPro" id="IPR035251">
    <property type="entry name" value="ShlB_POTRA"/>
</dbReference>
<dbReference type="EMBL" id="JAFNAA010000001">
    <property type="protein sequence ID" value="MBO1106870.1"/>
    <property type="molecule type" value="Genomic_DNA"/>
</dbReference>
<dbReference type="GO" id="GO:0009279">
    <property type="term" value="C:cell outer membrane"/>
    <property type="evidence" value="ECO:0007669"/>
    <property type="project" value="UniProtKB-SubCell"/>
</dbReference>
<evidence type="ECO:0000259" key="10">
    <source>
        <dbReference type="PROSITE" id="PS51779"/>
    </source>
</evidence>
<protein>
    <submittedName>
        <fullName evidence="11">ShlB/FhaC/HecB family hemolysin secretion/activation protein</fullName>
    </submittedName>
</protein>
<dbReference type="Pfam" id="PF08479">
    <property type="entry name" value="POTRA_2"/>
    <property type="match status" value="1"/>
</dbReference>
<dbReference type="Gene3D" id="3.10.20.310">
    <property type="entry name" value="membrane protein fhac"/>
    <property type="match status" value="1"/>
</dbReference>
<dbReference type="GO" id="GO:0046819">
    <property type="term" value="P:protein secretion by the type V secretion system"/>
    <property type="evidence" value="ECO:0007669"/>
    <property type="project" value="TreeGrafter"/>
</dbReference>
<dbReference type="Pfam" id="PF17287">
    <property type="entry name" value="POTRA_3"/>
    <property type="match status" value="1"/>
</dbReference>
<accession>A0A8I2B3F2</accession>